<dbReference type="SUPFAM" id="SSF46689">
    <property type="entry name" value="Homeodomain-like"/>
    <property type="match status" value="2"/>
</dbReference>
<dbReference type="Pfam" id="PF12833">
    <property type="entry name" value="HTH_18"/>
    <property type="match status" value="1"/>
</dbReference>
<dbReference type="PRINTS" id="PR00032">
    <property type="entry name" value="HTHARAC"/>
</dbReference>
<dbReference type="SMART" id="SM00342">
    <property type="entry name" value="HTH_ARAC"/>
    <property type="match status" value="1"/>
</dbReference>
<dbReference type="InterPro" id="IPR011051">
    <property type="entry name" value="RmlC_Cupin_sf"/>
</dbReference>
<dbReference type="STRING" id="1236989.JCM15548_1517"/>
<dbReference type="InterPro" id="IPR018060">
    <property type="entry name" value="HTH_AraC"/>
</dbReference>
<comment type="caution">
    <text evidence="5">The sequence shown here is derived from an EMBL/GenBank/DDBJ whole genome shotgun (WGS) entry which is preliminary data.</text>
</comment>
<name>A0A0E9LT63_9BACT</name>
<keyword evidence="6" id="KW-1185">Reference proteome</keyword>
<organism evidence="5 6">
    <name type="scientific">Geofilum rubicundum JCM 15548</name>
    <dbReference type="NCBI Taxonomy" id="1236989"/>
    <lineage>
        <taxon>Bacteria</taxon>
        <taxon>Pseudomonadati</taxon>
        <taxon>Bacteroidota</taxon>
        <taxon>Bacteroidia</taxon>
        <taxon>Marinilabiliales</taxon>
        <taxon>Marinilabiliaceae</taxon>
        <taxon>Geofilum</taxon>
    </lineage>
</organism>
<dbReference type="PANTHER" id="PTHR43280:SF27">
    <property type="entry name" value="TRANSCRIPTIONAL REGULATOR MTLR"/>
    <property type="match status" value="1"/>
</dbReference>
<evidence type="ECO:0000259" key="4">
    <source>
        <dbReference type="PROSITE" id="PS01124"/>
    </source>
</evidence>
<evidence type="ECO:0000313" key="5">
    <source>
        <dbReference type="EMBL" id="GAO28424.1"/>
    </source>
</evidence>
<evidence type="ECO:0000256" key="1">
    <source>
        <dbReference type="ARBA" id="ARBA00023015"/>
    </source>
</evidence>
<protein>
    <submittedName>
        <fullName evidence="5">Transcriptional regulator, AraC family</fullName>
    </submittedName>
</protein>
<dbReference type="Gene3D" id="1.10.10.60">
    <property type="entry name" value="Homeodomain-like"/>
    <property type="match status" value="2"/>
</dbReference>
<keyword evidence="2" id="KW-0238">DNA-binding</keyword>
<keyword evidence="3" id="KW-0804">Transcription</keyword>
<dbReference type="InterPro" id="IPR020449">
    <property type="entry name" value="Tscrpt_reg_AraC-type_HTH"/>
</dbReference>
<dbReference type="GO" id="GO:0003700">
    <property type="term" value="F:DNA-binding transcription factor activity"/>
    <property type="evidence" value="ECO:0007669"/>
    <property type="project" value="InterPro"/>
</dbReference>
<evidence type="ECO:0000313" key="6">
    <source>
        <dbReference type="Proteomes" id="UP000032900"/>
    </source>
</evidence>
<dbReference type="SUPFAM" id="SSF51182">
    <property type="entry name" value="RmlC-like cupins"/>
    <property type="match status" value="1"/>
</dbReference>
<gene>
    <name evidence="5" type="ORF">JCM15548_1517</name>
</gene>
<dbReference type="EMBL" id="BAZW01000002">
    <property type="protein sequence ID" value="GAO28424.1"/>
    <property type="molecule type" value="Genomic_DNA"/>
</dbReference>
<dbReference type="PANTHER" id="PTHR43280">
    <property type="entry name" value="ARAC-FAMILY TRANSCRIPTIONAL REGULATOR"/>
    <property type="match status" value="1"/>
</dbReference>
<keyword evidence="1" id="KW-0805">Transcription regulation</keyword>
<evidence type="ECO:0000256" key="3">
    <source>
        <dbReference type="ARBA" id="ARBA00023163"/>
    </source>
</evidence>
<evidence type="ECO:0000256" key="2">
    <source>
        <dbReference type="ARBA" id="ARBA00023125"/>
    </source>
</evidence>
<sequence>METSTITSIKESIHREITPLNEDDCFLIFDRERSLFTFPIHFHPEYEINFIVHARGARRVVGDHIEEIDDHELVMVGPNLYHGWENYRNTGTQILHEITIQFPRDIFEGALIAKNLLKPIRDLLNNANRGILFSKETAQLAEKRLVSLTQKRGFDSFLEFQSLLYDLSISRDQKLLTNISFQHNNDFHNSERIEKIYNFVRANFNKRIMLEEAAGMLNMSVVSFSRLIKQRTGKSFVEFVNEIRLGYATRLLIETRKSVSEICYECGFNNISNFNRIFKKKQHSTPSEFRMNFNGVKNVF</sequence>
<dbReference type="PROSITE" id="PS01124">
    <property type="entry name" value="HTH_ARAC_FAMILY_2"/>
    <property type="match status" value="1"/>
</dbReference>
<dbReference type="RefSeq" id="WP_227625345.1">
    <property type="nucleotide sequence ID" value="NZ_BAZW01000002.1"/>
</dbReference>
<dbReference type="InterPro" id="IPR009057">
    <property type="entry name" value="Homeodomain-like_sf"/>
</dbReference>
<dbReference type="GO" id="GO:0043565">
    <property type="term" value="F:sequence-specific DNA binding"/>
    <property type="evidence" value="ECO:0007669"/>
    <property type="project" value="InterPro"/>
</dbReference>
<reference evidence="5 6" key="1">
    <citation type="journal article" date="2015" name="Microbes Environ.">
        <title>Distribution and evolution of nitrogen fixation genes in the phylum bacteroidetes.</title>
        <authorList>
            <person name="Inoue J."/>
            <person name="Oshima K."/>
            <person name="Suda W."/>
            <person name="Sakamoto M."/>
            <person name="Iino T."/>
            <person name="Noda S."/>
            <person name="Hongoh Y."/>
            <person name="Hattori M."/>
            <person name="Ohkuma M."/>
        </authorList>
    </citation>
    <scope>NUCLEOTIDE SEQUENCE [LARGE SCALE GENOMIC DNA]</scope>
    <source>
        <strain evidence="5">JCM 15548</strain>
    </source>
</reference>
<accession>A0A0E9LT63</accession>
<proteinExistence type="predicted"/>
<dbReference type="AlphaFoldDB" id="A0A0E9LT63"/>
<dbReference type="Proteomes" id="UP000032900">
    <property type="component" value="Unassembled WGS sequence"/>
</dbReference>
<feature type="domain" description="HTH araC/xylS-type" evidence="4">
    <location>
        <begin position="194"/>
        <end position="292"/>
    </location>
</feature>